<keyword evidence="4" id="KW-0472">Membrane</keyword>
<comment type="caution">
    <text evidence="6">The sequence shown here is derived from an EMBL/GenBank/DDBJ whole genome shotgun (WGS) entry which is preliminary data.</text>
</comment>
<protein>
    <submittedName>
        <fullName evidence="6">Riboflavin transporter-like protein</fullName>
    </submittedName>
</protein>
<dbReference type="InterPro" id="IPR050327">
    <property type="entry name" value="Proton-linked_MCT"/>
</dbReference>
<name>A0A086TGJ5_HAPC1</name>
<sequence length="428" mass="45122">MAAASCPETKEAVGSPEAVTSSTPADAAPPDGGVRAWSQALGSFVLYFSTWGLVASFGTFQAIYEIDPKLQASPFQISVIGSLQTFLMVSLGLVTGPIYDAGYFRHLLTAGSVLVVVGTLLQSFCVSYWQLLLAQGLAVGLGAGCLCLLGVVVPSLWFTRRLPVANAIAASGSGIGGVVLPIMVREIHLRVGVGWASRSLCFVSLALLGLSNLILRDRRPPGKRKTRSLVDPAAFRDWPYLLFVLGCCVVFLGIYTPFVHIQSFSLQGDIASPSLSLYILSILNASSIPGRILPNLFTNRMGPLNMIIITGLGLSASTFSLLAVSDLAPLLVVAVVFGFFTGTFFSLMPTIFVRLSPDPAMIGTRFGMAFAAMSVPLLFGPPIAGALLGKKAGYDGSWIWAGTVMAVGGVVILGSRILKARVLSTQIL</sequence>
<feature type="transmembrane region" description="Helical" evidence="4">
    <location>
        <begin position="164"/>
        <end position="183"/>
    </location>
</feature>
<dbReference type="EMBL" id="JPKY01000003">
    <property type="protein sequence ID" value="KFH48477.1"/>
    <property type="molecule type" value="Genomic_DNA"/>
</dbReference>
<feature type="transmembrane region" description="Helical" evidence="4">
    <location>
        <begin position="304"/>
        <end position="324"/>
    </location>
</feature>
<dbReference type="PANTHER" id="PTHR11360:SF234">
    <property type="entry name" value="MFS-TYPE TRANSPORTER DBAD-RELATED"/>
    <property type="match status" value="1"/>
</dbReference>
<feature type="transmembrane region" description="Helical" evidence="4">
    <location>
        <begin position="195"/>
        <end position="215"/>
    </location>
</feature>
<evidence type="ECO:0000313" key="6">
    <source>
        <dbReference type="EMBL" id="KFH48477.1"/>
    </source>
</evidence>
<feature type="transmembrane region" description="Helical" evidence="4">
    <location>
        <begin position="75"/>
        <end position="95"/>
    </location>
</feature>
<evidence type="ECO:0000256" key="2">
    <source>
        <dbReference type="ARBA" id="ARBA00006727"/>
    </source>
</evidence>
<keyword evidence="4" id="KW-1133">Transmembrane helix</keyword>
<feature type="transmembrane region" description="Helical" evidence="4">
    <location>
        <begin position="398"/>
        <end position="418"/>
    </location>
</feature>
<accession>A0A086TGJ5</accession>
<comment type="similarity">
    <text evidence="2">Belongs to the major facilitator superfamily. Monocarboxylate porter (TC 2.A.1.13) family.</text>
</comment>
<dbReference type="PANTHER" id="PTHR11360">
    <property type="entry name" value="MONOCARBOXYLATE TRANSPORTER"/>
    <property type="match status" value="1"/>
</dbReference>
<comment type="subcellular location">
    <subcellularLocation>
        <location evidence="1">Membrane</location>
        <topology evidence="1">Multi-pass membrane protein</topology>
    </subcellularLocation>
</comment>
<dbReference type="InterPro" id="IPR036259">
    <property type="entry name" value="MFS_trans_sf"/>
</dbReference>
<dbReference type="InterPro" id="IPR011701">
    <property type="entry name" value="MFS"/>
</dbReference>
<feature type="region of interest" description="Disordered" evidence="3">
    <location>
        <begin position="1"/>
        <end position="31"/>
    </location>
</feature>
<evidence type="ECO:0000256" key="1">
    <source>
        <dbReference type="ARBA" id="ARBA00004141"/>
    </source>
</evidence>
<reference evidence="7" key="1">
    <citation type="journal article" date="2014" name="Genome Announc.">
        <title>Genome sequence and annotation of Acremonium chrysogenum, producer of the beta-lactam antibiotic cephalosporin C.</title>
        <authorList>
            <person name="Terfehr D."/>
            <person name="Dahlmann T.A."/>
            <person name="Specht T."/>
            <person name="Zadra I."/>
            <person name="Kuernsteiner H."/>
            <person name="Kueck U."/>
        </authorList>
    </citation>
    <scope>NUCLEOTIDE SEQUENCE [LARGE SCALE GENOMIC DNA]</scope>
    <source>
        <strain evidence="7">ATCC 11550 / CBS 779.69 / DSM 880 / IAM 14645 / JCM 23072 / IMI 49137</strain>
    </source>
</reference>
<dbReference type="Pfam" id="PF07690">
    <property type="entry name" value="MFS_1"/>
    <property type="match status" value="1"/>
</dbReference>
<feature type="transmembrane region" description="Helical" evidence="4">
    <location>
        <begin position="365"/>
        <end position="386"/>
    </location>
</feature>
<dbReference type="GO" id="GO:0022857">
    <property type="term" value="F:transmembrane transporter activity"/>
    <property type="evidence" value="ECO:0007669"/>
    <property type="project" value="InterPro"/>
</dbReference>
<evidence type="ECO:0000256" key="3">
    <source>
        <dbReference type="SAM" id="MobiDB-lite"/>
    </source>
</evidence>
<feature type="transmembrane region" description="Helical" evidence="4">
    <location>
        <begin position="235"/>
        <end position="255"/>
    </location>
</feature>
<dbReference type="HOGENOM" id="CLU_001265_1_1_1"/>
<feature type="transmembrane region" description="Helical" evidence="4">
    <location>
        <begin position="330"/>
        <end position="353"/>
    </location>
</feature>
<dbReference type="AlphaFoldDB" id="A0A086TGJ5"/>
<keyword evidence="4" id="KW-0812">Transmembrane</keyword>
<dbReference type="GO" id="GO:0016020">
    <property type="term" value="C:membrane"/>
    <property type="evidence" value="ECO:0007669"/>
    <property type="project" value="UniProtKB-SubCell"/>
</dbReference>
<gene>
    <name evidence="6" type="ORF">ACRE_005870</name>
</gene>
<feature type="transmembrane region" description="Helical" evidence="4">
    <location>
        <begin position="137"/>
        <end position="157"/>
    </location>
</feature>
<evidence type="ECO:0000256" key="4">
    <source>
        <dbReference type="SAM" id="Phobius"/>
    </source>
</evidence>
<dbReference type="Proteomes" id="UP000029964">
    <property type="component" value="Unassembled WGS sequence"/>
</dbReference>
<organism evidence="6 7">
    <name type="scientific">Hapsidospora chrysogenum (strain ATCC 11550 / CBS 779.69 / DSM 880 / IAM 14645 / JCM 23072 / IMI 49137)</name>
    <name type="common">Acremonium chrysogenum</name>
    <dbReference type="NCBI Taxonomy" id="857340"/>
    <lineage>
        <taxon>Eukaryota</taxon>
        <taxon>Fungi</taxon>
        <taxon>Dikarya</taxon>
        <taxon>Ascomycota</taxon>
        <taxon>Pezizomycotina</taxon>
        <taxon>Sordariomycetes</taxon>
        <taxon>Hypocreomycetidae</taxon>
        <taxon>Hypocreales</taxon>
        <taxon>Bionectriaceae</taxon>
        <taxon>Hapsidospora</taxon>
    </lineage>
</organism>
<dbReference type="InterPro" id="IPR020846">
    <property type="entry name" value="MFS_dom"/>
</dbReference>
<dbReference type="OrthoDB" id="6509908at2759"/>
<feature type="transmembrane region" description="Helical" evidence="4">
    <location>
        <begin position="107"/>
        <end position="131"/>
    </location>
</feature>
<evidence type="ECO:0000259" key="5">
    <source>
        <dbReference type="PROSITE" id="PS50850"/>
    </source>
</evidence>
<evidence type="ECO:0000313" key="7">
    <source>
        <dbReference type="Proteomes" id="UP000029964"/>
    </source>
</evidence>
<feature type="domain" description="Major facilitator superfamily (MFS) profile" evidence="5">
    <location>
        <begin position="35"/>
        <end position="426"/>
    </location>
</feature>
<keyword evidence="7" id="KW-1185">Reference proteome</keyword>
<dbReference type="SUPFAM" id="SSF103473">
    <property type="entry name" value="MFS general substrate transporter"/>
    <property type="match status" value="1"/>
</dbReference>
<proteinExistence type="inferred from homology"/>
<dbReference type="Gene3D" id="1.20.1250.20">
    <property type="entry name" value="MFS general substrate transporter like domains"/>
    <property type="match status" value="1"/>
</dbReference>
<dbReference type="PROSITE" id="PS50850">
    <property type="entry name" value="MFS"/>
    <property type="match status" value="1"/>
</dbReference>
<feature type="transmembrane region" description="Helical" evidence="4">
    <location>
        <begin position="44"/>
        <end position="63"/>
    </location>
</feature>